<keyword evidence="2 4" id="KW-0472">Membrane</keyword>
<evidence type="ECO:0000256" key="2">
    <source>
        <dbReference type="ARBA" id="ARBA00023136"/>
    </source>
</evidence>
<evidence type="ECO:0000256" key="4">
    <source>
        <dbReference type="SAM" id="Phobius"/>
    </source>
</evidence>
<feature type="transmembrane region" description="Helical" evidence="4">
    <location>
        <begin position="118"/>
        <end position="138"/>
    </location>
</feature>
<evidence type="ECO:0000256" key="3">
    <source>
        <dbReference type="SAM" id="MobiDB-lite"/>
    </source>
</evidence>
<reference evidence="6" key="1">
    <citation type="submission" date="2015-06" db="EMBL/GenBank/DDBJ databases">
        <title>Complete genome sequence and metabolic analysis of phthalate degradation pathway in Gordonia sp. QH-11.</title>
        <authorList>
            <person name="Jin D."/>
            <person name="Kong X."/>
            <person name="Bai Z."/>
        </authorList>
    </citation>
    <scope>NUCLEOTIDE SEQUENCE [LARGE SCALE GENOMIC DNA]</scope>
    <source>
        <strain evidence="6">QH-11</strain>
    </source>
</reference>
<keyword evidence="6" id="KW-1185">Reference proteome</keyword>
<evidence type="ECO:0000256" key="1">
    <source>
        <dbReference type="ARBA" id="ARBA00004370"/>
    </source>
</evidence>
<comment type="subcellular location">
    <subcellularLocation>
        <location evidence="1">Membrane</location>
    </subcellularLocation>
</comment>
<reference evidence="5 6" key="2">
    <citation type="journal article" date="2017" name="Int. J. Syst. Evol. Microbiol.">
        <title>Gordonia phthalatica sp. nov., a di-n-butyl phthalate-degrading bacterium isolated from activated sludge.</title>
        <authorList>
            <person name="Jin D."/>
            <person name="Kong X."/>
            <person name="Jia M."/>
            <person name="Yu X."/>
            <person name="Wang X."/>
            <person name="Zhuang X."/>
            <person name="Deng Y."/>
            <person name="Bai Z."/>
        </authorList>
    </citation>
    <scope>NUCLEOTIDE SEQUENCE [LARGE SCALE GENOMIC DNA]</scope>
    <source>
        <strain evidence="5 6">QH-11</strain>
    </source>
</reference>
<name>A0A0N9NDM3_9ACTN</name>
<dbReference type="EMBL" id="CP011853">
    <property type="protein sequence ID" value="ALG85793.1"/>
    <property type="molecule type" value="Genomic_DNA"/>
</dbReference>
<dbReference type="STRING" id="1136941.ACH46_16505"/>
<accession>A0A0N9NDM3</accession>
<protein>
    <recommendedName>
        <fullName evidence="7">Mce-associated membrane protein</fullName>
    </recommendedName>
</protein>
<evidence type="ECO:0008006" key="7">
    <source>
        <dbReference type="Google" id="ProtNLM"/>
    </source>
</evidence>
<feature type="compositionally biased region" description="Acidic residues" evidence="3">
    <location>
        <begin position="31"/>
        <end position="40"/>
    </location>
</feature>
<dbReference type="AlphaFoldDB" id="A0A0N9NDM3"/>
<feature type="region of interest" description="Disordered" evidence="3">
    <location>
        <begin position="1"/>
        <end position="110"/>
    </location>
</feature>
<gene>
    <name evidence="5" type="ORF">ACH46_16505</name>
</gene>
<sequence>MDPADVAETVDDESTAQAQTPTVSLEKSDADASDTSDDASDAGSVDEPSTDEAESAEDDDTDADETDADADVDAEESSDEESSDEESSDDDAAAKKQKKPVRVDTDEASARSPFASMALAAAVAALIAAIVCIGYFGYTGARAYTSDSARTELRDQSIDVAQQAALNITAIDPSDLKSWENRLKSSLTGDALKQANISELKAAIENSQAAGSKPGRIDSKIARSAVMSLDTESNSAVVLVFANVTATDGGSRPASDQVGFALTVVDIDGTRKVNKVVALNEIEFSDAGSGTAPAPTDPTQKGGN</sequence>
<dbReference type="PANTHER" id="PTHR37042">
    <property type="entry name" value="OUTER MEMBRANE PROTEIN RV1973"/>
    <property type="match status" value="1"/>
</dbReference>
<keyword evidence="4" id="KW-0812">Transmembrane</keyword>
<organism evidence="5 6">
    <name type="scientific">Gordonia phthalatica</name>
    <dbReference type="NCBI Taxonomy" id="1136941"/>
    <lineage>
        <taxon>Bacteria</taxon>
        <taxon>Bacillati</taxon>
        <taxon>Actinomycetota</taxon>
        <taxon>Actinomycetes</taxon>
        <taxon>Mycobacteriales</taxon>
        <taxon>Gordoniaceae</taxon>
        <taxon>Gordonia</taxon>
    </lineage>
</organism>
<dbReference type="PANTHER" id="PTHR37042:SF4">
    <property type="entry name" value="OUTER MEMBRANE PROTEIN RV1973"/>
    <property type="match status" value="1"/>
</dbReference>
<feature type="compositionally biased region" description="Polar residues" evidence="3">
    <location>
        <begin position="15"/>
        <end position="25"/>
    </location>
</feature>
<evidence type="ECO:0000313" key="5">
    <source>
        <dbReference type="EMBL" id="ALG85793.1"/>
    </source>
</evidence>
<dbReference type="Proteomes" id="UP000063789">
    <property type="component" value="Chromosome"/>
</dbReference>
<feature type="compositionally biased region" description="Acidic residues" evidence="3">
    <location>
        <begin position="48"/>
        <end position="91"/>
    </location>
</feature>
<proteinExistence type="predicted"/>
<dbReference type="PATRIC" id="fig|1136941.3.peg.3374"/>
<dbReference type="GO" id="GO:0016020">
    <property type="term" value="C:membrane"/>
    <property type="evidence" value="ECO:0007669"/>
    <property type="project" value="UniProtKB-SubCell"/>
</dbReference>
<keyword evidence="4" id="KW-1133">Transmembrane helix</keyword>
<evidence type="ECO:0000313" key="6">
    <source>
        <dbReference type="Proteomes" id="UP000063789"/>
    </source>
</evidence>
<dbReference type="KEGG" id="goq:ACH46_16505"/>